<protein>
    <recommendedName>
        <fullName evidence="8">Manganese efflux pump MntP</fullName>
    </recommendedName>
</protein>
<dbReference type="OrthoDB" id="1679700at2"/>
<dbReference type="PATRIC" id="fig|572479.3.peg.1474"/>
<evidence type="ECO:0000256" key="3">
    <source>
        <dbReference type="ARBA" id="ARBA00022989"/>
    </source>
</evidence>
<feature type="transmembrane region" description="Helical" evidence="5">
    <location>
        <begin position="6"/>
        <end position="28"/>
    </location>
</feature>
<dbReference type="AlphaFoldDB" id="E3DNN1"/>
<sequence length="186" mass="20565">MEGTKINIILVALALAFDAAGVTMAIGCGTKTNLKEKLEIIFSFGFFQFAFALFGGIIGNYIDANFFRISNYFSGTIIIFLGFILLREGYKNGEECIYRKLNFWTLIVLGISVSIDALGAGFSLLFKLNYLLILKDSFIIGLIAALMTFAAFKIINYIKCIALVEKYADYLGGIILILIGINILFI</sequence>
<keyword evidence="4 5" id="KW-0472">Membrane</keyword>
<dbReference type="PANTHER" id="PTHR35529:SF1">
    <property type="entry name" value="MANGANESE EFFLUX PUMP MNTP-RELATED"/>
    <property type="match status" value="1"/>
</dbReference>
<evidence type="ECO:0008006" key="8">
    <source>
        <dbReference type="Google" id="ProtNLM"/>
    </source>
</evidence>
<evidence type="ECO:0000313" key="7">
    <source>
        <dbReference type="Proteomes" id="UP000006866"/>
    </source>
</evidence>
<feature type="transmembrane region" description="Helical" evidence="5">
    <location>
        <begin position="40"/>
        <end position="62"/>
    </location>
</feature>
<gene>
    <name evidence="6" type="ordered locus">Hprae_1454</name>
</gene>
<dbReference type="PANTHER" id="PTHR35529">
    <property type="entry name" value="MANGANESE EFFLUX PUMP MNTP-RELATED"/>
    <property type="match status" value="1"/>
</dbReference>
<dbReference type="Pfam" id="PF02659">
    <property type="entry name" value="Mntp"/>
    <property type="match status" value="1"/>
</dbReference>
<keyword evidence="1" id="KW-1003">Cell membrane</keyword>
<keyword evidence="2 5" id="KW-0812">Transmembrane</keyword>
<dbReference type="HOGENOM" id="CLU_096410_3_0_9"/>
<dbReference type="STRING" id="572479.Hprae_1454"/>
<keyword evidence="3 5" id="KW-1133">Transmembrane helix</keyword>
<reference evidence="7" key="1">
    <citation type="submission" date="2010-10" db="EMBL/GenBank/DDBJ databases">
        <title>The complete genome of Halanaerobium praevalens DSM 2228.</title>
        <authorList>
            <consortium name="US DOE Joint Genome Institute (JGI-PGF)"/>
            <person name="Lucas S."/>
            <person name="Copeland A."/>
            <person name="Lapidus A."/>
            <person name="Glavina del Rio T."/>
            <person name="Dalin E."/>
            <person name="Tice H."/>
            <person name="Bruce D."/>
            <person name="Goodwin L."/>
            <person name="Pitluck S."/>
            <person name="Kyrpides N."/>
            <person name="Mavromatis K."/>
            <person name="Ivanova N."/>
            <person name="Ovchinnikova G."/>
            <person name="Chertkov O."/>
            <person name="Detter J.C."/>
            <person name="Han C."/>
            <person name="Larimer F."/>
            <person name="Land M."/>
            <person name="Hauser L."/>
            <person name="Markowitz V."/>
            <person name="Cheng J.-F."/>
            <person name="Hugenholtz P."/>
            <person name="Woyke T."/>
            <person name="Wu D."/>
            <person name="Tindall B."/>
            <person name="Pomrenke H.G."/>
            <person name="Brambilla E."/>
            <person name="Klenk H.-P."/>
            <person name="Eisen J.A."/>
        </authorList>
    </citation>
    <scope>NUCLEOTIDE SEQUENCE [LARGE SCALE GENOMIC DNA]</scope>
    <source>
        <strain evidence="7">ATCC 33744 / DSM 2228 / GSL</strain>
    </source>
</reference>
<dbReference type="Proteomes" id="UP000006866">
    <property type="component" value="Chromosome"/>
</dbReference>
<keyword evidence="7" id="KW-1185">Reference proteome</keyword>
<organism evidence="6 7">
    <name type="scientific">Halanaerobium praevalens (strain ATCC 33744 / DSM 2228 / GSL)</name>
    <dbReference type="NCBI Taxonomy" id="572479"/>
    <lineage>
        <taxon>Bacteria</taxon>
        <taxon>Bacillati</taxon>
        <taxon>Bacillota</taxon>
        <taxon>Clostridia</taxon>
        <taxon>Halanaerobiales</taxon>
        <taxon>Halanaerobiaceae</taxon>
        <taxon>Halanaerobium</taxon>
    </lineage>
</organism>
<feature type="transmembrane region" description="Helical" evidence="5">
    <location>
        <begin position="68"/>
        <end position="86"/>
    </location>
</feature>
<dbReference type="eggNOG" id="COG1971">
    <property type="taxonomic scope" value="Bacteria"/>
</dbReference>
<evidence type="ECO:0000313" key="6">
    <source>
        <dbReference type="EMBL" id="ADO77581.1"/>
    </source>
</evidence>
<evidence type="ECO:0000256" key="1">
    <source>
        <dbReference type="ARBA" id="ARBA00022475"/>
    </source>
</evidence>
<evidence type="ECO:0000256" key="2">
    <source>
        <dbReference type="ARBA" id="ARBA00022692"/>
    </source>
</evidence>
<accession>E3DNN1</accession>
<name>E3DNN1_HALPG</name>
<dbReference type="InterPro" id="IPR003810">
    <property type="entry name" value="Mntp/YtaF"/>
</dbReference>
<feature type="transmembrane region" description="Helical" evidence="5">
    <location>
        <begin position="167"/>
        <end position="185"/>
    </location>
</feature>
<evidence type="ECO:0000256" key="5">
    <source>
        <dbReference type="SAM" id="Phobius"/>
    </source>
</evidence>
<proteinExistence type="predicted"/>
<evidence type="ECO:0000256" key="4">
    <source>
        <dbReference type="ARBA" id="ARBA00023136"/>
    </source>
</evidence>
<dbReference type="KEGG" id="hpk:Hprae_1454"/>
<feature type="transmembrane region" description="Helical" evidence="5">
    <location>
        <begin position="106"/>
        <end position="126"/>
    </location>
</feature>
<feature type="transmembrane region" description="Helical" evidence="5">
    <location>
        <begin position="138"/>
        <end position="155"/>
    </location>
</feature>
<dbReference type="EMBL" id="CP002175">
    <property type="protein sequence ID" value="ADO77581.1"/>
    <property type="molecule type" value="Genomic_DNA"/>
</dbReference>
<reference evidence="6 7" key="2">
    <citation type="journal article" date="2011" name="Stand. Genomic Sci.">
        <title>Complete genome sequence of the extremely halophilic Halanaerobium praevalens type strain (GSL).</title>
        <authorList>
            <person name="Ivanova N."/>
            <person name="Sikorski J."/>
            <person name="Chertkov O."/>
            <person name="Nolan M."/>
            <person name="Lucas S."/>
            <person name="Hammon N."/>
            <person name="Deshpande S."/>
            <person name="Cheng J.F."/>
            <person name="Tapia R."/>
            <person name="Han C."/>
            <person name="Goodwin L."/>
            <person name="Pitluck S."/>
            <person name="Huntemann M."/>
            <person name="Liolios K."/>
            <person name="Pagani I."/>
            <person name="Mavromatis K."/>
            <person name="Ovchinikova G."/>
            <person name="Pati A."/>
            <person name="Chen A."/>
            <person name="Palaniappan K."/>
            <person name="Land M."/>
            <person name="Hauser L."/>
            <person name="Brambilla E.M."/>
            <person name="Kannan K.P."/>
            <person name="Rohde M."/>
            <person name="Tindall B.J."/>
            <person name="Goker M."/>
            <person name="Detter J.C."/>
            <person name="Woyke T."/>
            <person name="Bristow J."/>
            <person name="Eisen J.A."/>
            <person name="Markowitz V."/>
            <person name="Hugenholtz P."/>
            <person name="Kyrpides N.C."/>
            <person name="Klenk H.P."/>
            <person name="Lapidus A."/>
        </authorList>
    </citation>
    <scope>NUCLEOTIDE SEQUENCE [LARGE SCALE GENOMIC DNA]</scope>
    <source>
        <strain evidence="7">ATCC 33744 / DSM 2228 / GSL</strain>
    </source>
</reference>